<comment type="caution">
    <text evidence="1">The sequence shown here is derived from an EMBL/GenBank/DDBJ whole genome shotgun (WGS) entry which is preliminary data.</text>
</comment>
<dbReference type="Proteomes" id="UP001060215">
    <property type="component" value="Chromosome 14"/>
</dbReference>
<keyword evidence="2" id="KW-1185">Reference proteome</keyword>
<evidence type="ECO:0000313" key="1">
    <source>
        <dbReference type="EMBL" id="KAI7989755.1"/>
    </source>
</evidence>
<reference evidence="1 2" key="1">
    <citation type="journal article" date="2022" name="Plant J.">
        <title>Chromosome-level genome of Camellia lanceoleosa provides a valuable resource for understanding genome evolution and self-incompatibility.</title>
        <authorList>
            <person name="Gong W."/>
            <person name="Xiao S."/>
            <person name="Wang L."/>
            <person name="Liao Z."/>
            <person name="Chang Y."/>
            <person name="Mo W."/>
            <person name="Hu G."/>
            <person name="Li W."/>
            <person name="Zhao G."/>
            <person name="Zhu H."/>
            <person name="Hu X."/>
            <person name="Ji K."/>
            <person name="Xiang X."/>
            <person name="Song Q."/>
            <person name="Yuan D."/>
            <person name="Jin S."/>
            <person name="Zhang L."/>
        </authorList>
    </citation>
    <scope>NUCLEOTIDE SEQUENCE [LARGE SCALE GENOMIC DNA]</scope>
    <source>
        <strain evidence="1">SQ_2022a</strain>
    </source>
</reference>
<name>A0ACC0FP15_9ERIC</name>
<accession>A0ACC0FP15</accession>
<protein>
    <submittedName>
        <fullName evidence="1">Uncharacterized protein</fullName>
    </submittedName>
</protein>
<evidence type="ECO:0000313" key="2">
    <source>
        <dbReference type="Proteomes" id="UP001060215"/>
    </source>
</evidence>
<proteinExistence type="predicted"/>
<dbReference type="EMBL" id="CM045771">
    <property type="protein sequence ID" value="KAI7989755.1"/>
    <property type="molecule type" value="Genomic_DNA"/>
</dbReference>
<sequence>MTMGVWNIRGLNEPIKQKEVHYWITSPKLSLCGIVETKVQRDVLTSVLRNCLPSQWAFIDNFGTNTTARILLVGNTQELWLLHFNESDQKITAAIRMNVNSAICYVTIVYRFNSVLLRRPLWSELKKLKCTIGDQSWMIMGDFNIVRNIQERLDGIGFGATASDEFNSCLNDI</sequence>
<organism evidence="1 2">
    <name type="scientific">Camellia lanceoleosa</name>
    <dbReference type="NCBI Taxonomy" id="1840588"/>
    <lineage>
        <taxon>Eukaryota</taxon>
        <taxon>Viridiplantae</taxon>
        <taxon>Streptophyta</taxon>
        <taxon>Embryophyta</taxon>
        <taxon>Tracheophyta</taxon>
        <taxon>Spermatophyta</taxon>
        <taxon>Magnoliopsida</taxon>
        <taxon>eudicotyledons</taxon>
        <taxon>Gunneridae</taxon>
        <taxon>Pentapetalae</taxon>
        <taxon>asterids</taxon>
        <taxon>Ericales</taxon>
        <taxon>Theaceae</taxon>
        <taxon>Camellia</taxon>
    </lineage>
</organism>
<gene>
    <name evidence="1" type="ORF">LOK49_LG13G00203</name>
</gene>